<reference evidence="1 2" key="1">
    <citation type="submission" date="2021-12" db="EMBL/GenBank/DDBJ databases">
        <title>Discovery of the Pendulisporaceae a myxobacterial family with distinct sporulation behavior and unique specialized metabolism.</title>
        <authorList>
            <person name="Garcia R."/>
            <person name="Popoff A."/>
            <person name="Bader C.D."/>
            <person name="Loehr J."/>
            <person name="Walesch S."/>
            <person name="Walt C."/>
            <person name="Boldt J."/>
            <person name="Bunk B."/>
            <person name="Haeckl F.J.F.P.J."/>
            <person name="Gunesch A.P."/>
            <person name="Birkelbach J."/>
            <person name="Nuebel U."/>
            <person name="Pietschmann T."/>
            <person name="Bach T."/>
            <person name="Mueller R."/>
        </authorList>
    </citation>
    <scope>NUCLEOTIDE SEQUENCE [LARGE SCALE GENOMIC DNA]</scope>
    <source>
        <strain evidence="1 2">MSr12523</strain>
    </source>
</reference>
<sequence>MNRLFHDATDPLMQKATVDFGVSLMPEHQVELLVADLSLARALFEGVPSARLLSRVQLARDESNQAAWDEWLARVTAHQPEDLERLRRAIARHARQALDEGPIDAENATVAALVFGFFCNESDDASLAEAVHPPPEALVRACSFYDGRLGAKGDTRVPMLEACIRIATLASAGPWPHERLMDAVAQLATSEIGILWPAAEQRLFPVDFQVAPDHARMTRIDRASLDALVARDPRELASVIARAERSRPLATPAGSLPPSRPRVRLDTFLADLSDLLSHPGALVLAVPLVDPEVDAAVPSKPPSDRPSSIPLDWSQPDLAQDIAESIESGQTSFARLRNLVGRGGEPALDAIGAEMLRTSSHPAANAMFAEVLARAGRPRDVIRLVTHFAIASDPPIAARALSTCNAPELPSVLRAWLEAMLPTDGADAQLGPDPHTSSAARLTACVASLEPYPHLYEAVRPLLLRVSERPPPSTTE</sequence>
<name>A0ABZ2KKR4_9BACT</name>
<dbReference type="Proteomes" id="UP001379533">
    <property type="component" value="Chromosome"/>
</dbReference>
<evidence type="ECO:0000313" key="2">
    <source>
        <dbReference type="Proteomes" id="UP001379533"/>
    </source>
</evidence>
<dbReference type="EMBL" id="CP089982">
    <property type="protein sequence ID" value="WXA97670.1"/>
    <property type="molecule type" value="Genomic_DNA"/>
</dbReference>
<organism evidence="1 2">
    <name type="scientific">Pendulispora brunnea</name>
    <dbReference type="NCBI Taxonomy" id="2905690"/>
    <lineage>
        <taxon>Bacteria</taxon>
        <taxon>Pseudomonadati</taxon>
        <taxon>Myxococcota</taxon>
        <taxon>Myxococcia</taxon>
        <taxon>Myxococcales</taxon>
        <taxon>Sorangiineae</taxon>
        <taxon>Pendulisporaceae</taxon>
        <taxon>Pendulispora</taxon>
    </lineage>
</organism>
<evidence type="ECO:0000313" key="1">
    <source>
        <dbReference type="EMBL" id="WXA97670.1"/>
    </source>
</evidence>
<accession>A0ABZ2KKR4</accession>
<keyword evidence="2" id="KW-1185">Reference proteome</keyword>
<gene>
    <name evidence="1" type="ORF">LZC95_12605</name>
</gene>
<dbReference type="RefSeq" id="WP_394848288.1">
    <property type="nucleotide sequence ID" value="NZ_CP089982.1"/>
</dbReference>
<protein>
    <submittedName>
        <fullName evidence="1">Uncharacterized protein</fullName>
    </submittedName>
</protein>
<proteinExistence type="predicted"/>